<proteinExistence type="predicted"/>
<evidence type="ECO:0000313" key="2">
    <source>
        <dbReference type="Proteomes" id="UP000040576"/>
    </source>
</evidence>
<dbReference type="RefSeq" id="WP_034768441.1">
    <property type="nucleotide sequence ID" value="NZ_CCRF01000032.1"/>
</dbReference>
<evidence type="ECO:0000313" key="1">
    <source>
        <dbReference type="EMBL" id="CEE00696.1"/>
    </source>
</evidence>
<dbReference type="AlphaFoldDB" id="A0A090IRJ6"/>
<dbReference type="EMBL" id="CCRF01000032">
    <property type="protein sequence ID" value="CEE00696.1"/>
    <property type="molecule type" value="Genomic_DNA"/>
</dbReference>
<name>A0A090IRJ6_9BACI</name>
<keyword evidence="2" id="KW-1185">Reference proteome</keyword>
<dbReference type="Proteomes" id="UP000040576">
    <property type="component" value="Unassembled WGS sequence"/>
</dbReference>
<sequence>MKLLDNGLDSFKKSILKLSELDGISKDEYEFSLKDIVINLHHSLETIFKYLIMKKDEFLVYEDLNSIFNVKVQKLYGKKGVEKFNTIKFIDALNRLIILYELDINEVEYNKIKQLNDYRNILTHFEYQFEDNEIEHLISLILPTVFNIFDAYVDDFGKFAIQNNIYSNTKLLIDNTDIWSLEKSIFLKQEFTRAKNYFEQLMKNSPDKIKQVFENKDKKFEYMNCPSCKKETFVKLGNLIDYGRDIGYYGSCELCEISFKKDDAQFLSMYTTSYEKFEEEIYSISKMLVLRIFTNDLPIENKKQDDIRKLREIYQSYSNEIDLIIVDIINYYIYDINYILGDIYFIKYMYGNLEYGEKIIYGEKLYKYVNGPDYYDLISHDHTVKEIKSKLSLIRDNYDYLSDGKFDLIQKRLLKETYCYQQMSYPNPHMDNEEVEGEYTLEIHFDFDLFFDCINL</sequence>
<gene>
    <name evidence="1" type="ORF">BT1A1_0848</name>
</gene>
<accession>A0A090IRJ6</accession>
<organism evidence="1 2">
    <name type="scientific">Caldibacillus thermoamylovorans</name>
    <dbReference type="NCBI Taxonomy" id="35841"/>
    <lineage>
        <taxon>Bacteria</taxon>
        <taxon>Bacillati</taxon>
        <taxon>Bacillota</taxon>
        <taxon>Bacilli</taxon>
        <taxon>Bacillales</taxon>
        <taxon>Bacillaceae</taxon>
        <taxon>Caldibacillus</taxon>
    </lineage>
</organism>
<reference evidence="1 2" key="1">
    <citation type="submission" date="2014-07" db="EMBL/GenBank/DDBJ databases">
        <authorList>
            <person name="Wibberg Daniel"/>
        </authorList>
    </citation>
    <scope>NUCLEOTIDE SEQUENCE [LARGE SCALE GENOMIC DNA]</scope>
</reference>
<protein>
    <submittedName>
        <fullName evidence="1">Uncharacterized protein</fullName>
    </submittedName>
</protein>